<keyword evidence="4" id="KW-0808">Transferase</keyword>
<feature type="domain" description="PTS EIIA type-1" evidence="7">
    <location>
        <begin position="36"/>
        <end position="139"/>
    </location>
</feature>
<evidence type="ECO:0000313" key="8">
    <source>
        <dbReference type="EMBL" id="PMC58359.1"/>
    </source>
</evidence>
<proteinExistence type="predicted"/>
<keyword evidence="3" id="KW-0762">Sugar transport</keyword>
<keyword evidence="6" id="KW-0418">Kinase</keyword>
<dbReference type="Gene3D" id="2.70.70.10">
    <property type="entry name" value="Glucose Permease (Domain IIA)"/>
    <property type="match status" value="1"/>
</dbReference>
<dbReference type="OrthoDB" id="9769191at2"/>
<evidence type="ECO:0000256" key="2">
    <source>
        <dbReference type="ARBA" id="ARBA00022448"/>
    </source>
</evidence>
<evidence type="ECO:0000256" key="4">
    <source>
        <dbReference type="ARBA" id="ARBA00022679"/>
    </source>
</evidence>
<evidence type="ECO:0000256" key="3">
    <source>
        <dbReference type="ARBA" id="ARBA00022597"/>
    </source>
</evidence>
<sequence length="167" mass="18081">MFGFFKKKKNKKEVNKEITLYAVADGELISIEDVSDLVFAQKMMGDGYAIVPANGQITAPVEGVINNVFPTKHAVGFTASDLEVLLHMGIDTVALDGRPFNTNVNEGQTVDANSVISQVDLDMLEKEEKDNAMMVIFTNGADVIESFEMNTPGPVKAGDVVGKIILK</sequence>
<dbReference type="PANTHER" id="PTHR45008">
    <property type="entry name" value="PTS SYSTEM GLUCOSE-SPECIFIC EIIA COMPONENT"/>
    <property type="match status" value="1"/>
</dbReference>
<dbReference type="InterPro" id="IPR011055">
    <property type="entry name" value="Dup_hybrid_motif"/>
</dbReference>
<dbReference type="Pfam" id="PF00358">
    <property type="entry name" value="PTS_EIIA_1"/>
    <property type="match status" value="1"/>
</dbReference>
<keyword evidence="9" id="KW-1185">Reference proteome</keyword>
<dbReference type="GO" id="GO:0005737">
    <property type="term" value="C:cytoplasm"/>
    <property type="evidence" value="ECO:0007669"/>
    <property type="project" value="UniProtKB-SubCell"/>
</dbReference>
<comment type="subcellular location">
    <subcellularLocation>
        <location evidence="1">Cytoplasm</location>
    </subcellularLocation>
</comment>
<dbReference type="GO" id="GO:0016301">
    <property type="term" value="F:kinase activity"/>
    <property type="evidence" value="ECO:0007669"/>
    <property type="project" value="UniProtKB-KW"/>
</dbReference>
<dbReference type="GO" id="GO:0009401">
    <property type="term" value="P:phosphoenolpyruvate-dependent sugar phosphotransferase system"/>
    <property type="evidence" value="ECO:0007669"/>
    <property type="project" value="UniProtKB-KW"/>
</dbReference>
<dbReference type="PROSITE" id="PS51093">
    <property type="entry name" value="PTS_EIIA_TYPE_1"/>
    <property type="match status" value="1"/>
</dbReference>
<gene>
    <name evidence="8" type="ORF">CJ205_04730</name>
</gene>
<reference evidence="8 9" key="1">
    <citation type="submission" date="2017-09" db="EMBL/GenBank/DDBJ databases">
        <title>Bacterial strain isolated from the female urinary microbiota.</title>
        <authorList>
            <person name="Thomas-White K."/>
            <person name="Kumar N."/>
            <person name="Forster S."/>
            <person name="Putonti C."/>
            <person name="Lawley T."/>
            <person name="Wolfe A.J."/>
        </authorList>
    </citation>
    <scope>NUCLEOTIDE SEQUENCE [LARGE SCALE GENOMIC DNA]</scope>
    <source>
        <strain evidence="8 9">UMB0852</strain>
    </source>
</reference>
<dbReference type="STRING" id="84521.SAMN04487994_100616"/>
<dbReference type="NCBIfam" id="TIGR00830">
    <property type="entry name" value="PTBA"/>
    <property type="match status" value="1"/>
</dbReference>
<evidence type="ECO:0000313" key="9">
    <source>
        <dbReference type="Proteomes" id="UP000235682"/>
    </source>
</evidence>
<evidence type="ECO:0000256" key="5">
    <source>
        <dbReference type="ARBA" id="ARBA00022683"/>
    </source>
</evidence>
<evidence type="ECO:0000259" key="7">
    <source>
        <dbReference type="PROSITE" id="PS51093"/>
    </source>
</evidence>
<comment type="caution">
    <text evidence="8">The sequence shown here is derived from an EMBL/GenBank/DDBJ whole genome shotgun (WGS) entry which is preliminary data.</text>
</comment>
<name>A0A2N6SMS8_9LACT</name>
<dbReference type="Proteomes" id="UP000235682">
    <property type="component" value="Unassembled WGS sequence"/>
</dbReference>
<dbReference type="InterPro" id="IPR050890">
    <property type="entry name" value="PTS_EIIA_component"/>
</dbReference>
<dbReference type="PANTHER" id="PTHR45008:SF1">
    <property type="entry name" value="PTS SYSTEM GLUCOSE-SPECIFIC EIIA COMPONENT"/>
    <property type="match status" value="1"/>
</dbReference>
<dbReference type="AlphaFoldDB" id="A0A2N6SMS8"/>
<evidence type="ECO:0000256" key="1">
    <source>
        <dbReference type="ARBA" id="ARBA00004496"/>
    </source>
</evidence>
<protein>
    <submittedName>
        <fullName evidence="8">PTS N-acetylglucosamine transporter subunit IIABC</fullName>
    </submittedName>
</protein>
<accession>A0A2N6SMS8</accession>
<keyword evidence="2" id="KW-0813">Transport</keyword>
<dbReference type="EMBL" id="PNHE01000016">
    <property type="protein sequence ID" value="PMC58359.1"/>
    <property type="molecule type" value="Genomic_DNA"/>
</dbReference>
<organism evidence="8 9">
    <name type="scientific">Dolosicoccus paucivorans</name>
    <dbReference type="NCBI Taxonomy" id="84521"/>
    <lineage>
        <taxon>Bacteria</taxon>
        <taxon>Bacillati</taxon>
        <taxon>Bacillota</taxon>
        <taxon>Bacilli</taxon>
        <taxon>Lactobacillales</taxon>
        <taxon>Aerococcaceae</taxon>
        <taxon>Dolosicoccus</taxon>
    </lineage>
</organism>
<dbReference type="InterPro" id="IPR001127">
    <property type="entry name" value="PTS_EIIA_1_perm"/>
</dbReference>
<dbReference type="SUPFAM" id="SSF51261">
    <property type="entry name" value="Duplicated hybrid motif"/>
    <property type="match status" value="1"/>
</dbReference>
<dbReference type="RefSeq" id="WP_102227827.1">
    <property type="nucleotide sequence ID" value="NZ_PNFY01000020.1"/>
</dbReference>
<keyword evidence="5" id="KW-0598">Phosphotransferase system</keyword>
<evidence type="ECO:0000256" key="6">
    <source>
        <dbReference type="ARBA" id="ARBA00022777"/>
    </source>
</evidence>